<sequence length="600" mass="67106">MIIASGIVPLKLKESEVTVSTTLLPVAPFVPVVSAHTHPADIIANITRREIADAKVLFINMPLRESARPNTTPEGPLLLVTRLRKEFGVNATIIDLNAYRIKDETAKKRGLVHGRHLSGEETFGLIRRHIARHGEPELVALSGKITTLRWQEEVVKMVRNILPDVFIVSGGGLATELKMGMFFYIPELDAAAHSEGDDIIVKIVHDAKIIKQQGWRSAVASDKLEPYYIGKVWDRHRFVYAGDRPKDLDALPFVDLELLREDVDGNPLLDWYLQVPAWSANANNSSAAPWQDKDVVPKTTSVSSRGCPFGCKYCFRKTQGERNWGVRSAGHIMRELMEHIERYDIKFHGFPDDNFAVTLSRIKDLNNLVAWGTHTRLDEVAGLNATTKGTAEIMAKAGCKYIGFGPESASAKVLEAIGKGGHTLTNGFTEVMVGGRKHSFPTSMIVGIQEAARVGIHGNCTWIVGSPTEKIKDVQESVRFIQWQMEYYSQFGTKPEAVNSRMFTMTWYPGVTLINNNKVRAELSRVFGLSFQRVATNPNIVEWDPVMDEKFHHYLRELDDATKVLEVGGEPLNFSDMSNDQFLKVRECIDNGRTLDILSL</sequence>
<dbReference type="InterPro" id="IPR058240">
    <property type="entry name" value="rSAM_sf"/>
</dbReference>
<dbReference type="STRING" id="1802660.A2735_00655"/>
<evidence type="ECO:0000259" key="6">
    <source>
        <dbReference type="PROSITE" id="PS51918"/>
    </source>
</evidence>
<comment type="cofactor">
    <cofactor evidence="1">
        <name>[4Fe-4S] cluster</name>
        <dbReference type="ChEBI" id="CHEBI:49883"/>
    </cofactor>
</comment>
<dbReference type="CDD" id="cd01335">
    <property type="entry name" value="Radical_SAM"/>
    <property type="match status" value="1"/>
</dbReference>
<dbReference type="SFLD" id="SFLDS00029">
    <property type="entry name" value="Radical_SAM"/>
    <property type="match status" value="1"/>
</dbReference>
<keyword evidence="4" id="KW-0408">Iron</keyword>
<keyword evidence="2" id="KW-0949">S-adenosyl-L-methionine</keyword>
<dbReference type="AlphaFoldDB" id="A0A1F8EBC8"/>
<keyword evidence="5" id="KW-0411">Iron-sulfur</keyword>
<dbReference type="Gene3D" id="3.80.30.20">
    <property type="entry name" value="tm_1862 like domain"/>
    <property type="match status" value="1"/>
</dbReference>
<dbReference type="GO" id="GO:0046872">
    <property type="term" value="F:metal ion binding"/>
    <property type="evidence" value="ECO:0007669"/>
    <property type="project" value="UniProtKB-KW"/>
</dbReference>
<dbReference type="SMART" id="SM00729">
    <property type="entry name" value="Elp3"/>
    <property type="match status" value="1"/>
</dbReference>
<keyword evidence="3" id="KW-0479">Metal-binding</keyword>
<accession>A0A1F8EBC8</accession>
<name>A0A1F8EBC8_9BACT</name>
<dbReference type="InterPro" id="IPR023404">
    <property type="entry name" value="rSAM_horseshoe"/>
</dbReference>
<evidence type="ECO:0000256" key="5">
    <source>
        <dbReference type="ARBA" id="ARBA00023014"/>
    </source>
</evidence>
<dbReference type="EMBL" id="MGJA01000003">
    <property type="protein sequence ID" value="OGM98204.1"/>
    <property type="molecule type" value="Genomic_DNA"/>
</dbReference>
<feature type="domain" description="Radical SAM core" evidence="6">
    <location>
        <begin position="293"/>
        <end position="517"/>
    </location>
</feature>
<dbReference type="GO" id="GO:0051536">
    <property type="term" value="F:iron-sulfur cluster binding"/>
    <property type="evidence" value="ECO:0007669"/>
    <property type="project" value="UniProtKB-KW"/>
</dbReference>
<dbReference type="InterPro" id="IPR007197">
    <property type="entry name" value="rSAM"/>
</dbReference>
<evidence type="ECO:0000256" key="3">
    <source>
        <dbReference type="ARBA" id="ARBA00022723"/>
    </source>
</evidence>
<protein>
    <recommendedName>
        <fullName evidence="6">Radical SAM core domain-containing protein</fullName>
    </recommendedName>
</protein>
<reference evidence="7 8" key="1">
    <citation type="journal article" date="2016" name="Nat. Commun.">
        <title>Thousands of microbial genomes shed light on interconnected biogeochemical processes in an aquifer system.</title>
        <authorList>
            <person name="Anantharaman K."/>
            <person name="Brown C.T."/>
            <person name="Hug L.A."/>
            <person name="Sharon I."/>
            <person name="Castelle C.J."/>
            <person name="Probst A.J."/>
            <person name="Thomas B.C."/>
            <person name="Singh A."/>
            <person name="Wilkins M.J."/>
            <person name="Karaoz U."/>
            <person name="Brodie E.L."/>
            <person name="Williams K.H."/>
            <person name="Hubbard S.S."/>
            <person name="Banfield J.F."/>
        </authorList>
    </citation>
    <scope>NUCLEOTIDE SEQUENCE [LARGE SCALE GENOMIC DNA]</scope>
</reference>
<dbReference type="GO" id="GO:0003824">
    <property type="term" value="F:catalytic activity"/>
    <property type="evidence" value="ECO:0007669"/>
    <property type="project" value="InterPro"/>
</dbReference>
<comment type="caution">
    <text evidence="7">The sequence shown here is derived from an EMBL/GenBank/DDBJ whole genome shotgun (WGS) entry which is preliminary data.</text>
</comment>
<dbReference type="SUPFAM" id="SSF102114">
    <property type="entry name" value="Radical SAM enzymes"/>
    <property type="match status" value="1"/>
</dbReference>
<organism evidence="7 8">
    <name type="scientific">Candidatus Yanofskybacteria bacterium RIFCSPHIGHO2_01_FULL_41_21</name>
    <dbReference type="NCBI Taxonomy" id="1802660"/>
    <lineage>
        <taxon>Bacteria</taxon>
        <taxon>Candidatus Yanofskyibacteriota</taxon>
    </lineage>
</organism>
<dbReference type="PANTHER" id="PTHR43409">
    <property type="entry name" value="ANAEROBIC MAGNESIUM-PROTOPORPHYRIN IX MONOMETHYL ESTER CYCLASE-RELATED"/>
    <property type="match status" value="1"/>
</dbReference>
<proteinExistence type="predicted"/>
<evidence type="ECO:0000313" key="7">
    <source>
        <dbReference type="EMBL" id="OGM98204.1"/>
    </source>
</evidence>
<evidence type="ECO:0000256" key="1">
    <source>
        <dbReference type="ARBA" id="ARBA00001966"/>
    </source>
</evidence>
<evidence type="ECO:0000256" key="4">
    <source>
        <dbReference type="ARBA" id="ARBA00023004"/>
    </source>
</evidence>
<dbReference type="Pfam" id="PF04055">
    <property type="entry name" value="Radical_SAM"/>
    <property type="match status" value="1"/>
</dbReference>
<dbReference type="PANTHER" id="PTHR43409:SF7">
    <property type="entry name" value="BLL1977 PROTEIN"/>
    <property type="match status" value="1"/>
</dbReference>
<evidence type="ECO:0000313" key="8">
    <source>
        <dbReference type="Proteomes" id="UP000178520"/>
    </source>
</evidence>
<dbReference type="SFLD" id="SFLDG01082">
    <property type="entry name" value="B12-binding_domain_containing"/>
    <property type="match status" value="1"/>
</dbReference>
<dbReference type="PROSITE" id="PS51918">
    <property type="entry name" value="RADICAL_SAM"/>
    <property type="match status" value="1"/>
</dbReference>
<dbReference type="InterPro" id="IPR051198">
    <property type="entry name" value="BchE-like"/>
</dbReference>
<dbReference type="InterPro" id="IPR006638">
    <property type="entry name" value="Elp3/MiaA/NifB-like_rSAM"/>
</dbReference>
<evidence type="ECO:0000256" key="2">
    <source>
        <dbReference type="ARBA" id="ARBA00022691"/>
    </source>
</evidence>
<dbReference type="Proteomes" id="UP000178520">
    <property type="component" value="Unassembled WGS sequence"/>
</dbReference>
<gene>
    <name evidence="7" type="ORF">A2735_00655</name>
</gene>